<evidence type="ECO:0000259" key="9">
    <source>
        <dbReference type="PROSITE" id="PS50928"/>
    </source>
</evidence>
<comment type="similarity">
    <text evidence="7">Belongs to the binding-protein-dependent transport system permease family.</text>
</comment>
<keyword evidence="11" id="KW-1185">Reference proteome</keyword>
<feature type="transmembrane region" description="Helical" evidence="7">
    <location>
        <begin position="165"/>
        <end position="184"/>
    </location>
</feature>
<feature type="transmembrane region" description="Helical" evidence="7">
    <location>
        <begin position="270"/>
        <end position="292"/>
    </location>
</feature>
<dbReference type="PROSITE" id="PS50928">
    <property type="entry name" value="ABC_TM1"/>
    <property type="match status" value="1"/>
</dbReference>
<keyword evidence="6 7" id="KW-0472">Membrane</keyword>
<dbReference type="EMBL" id="JADPRT010000002">
    <property type="protein sequence ID" value="MBF9067667.1"/>
    <property type="molecule type" value="Genomic_DNA"/>
</dbReference>
<feature type="domain" description="ABC transmembrane type-1" evidence="9">
    <location>
        <begin position="102"/>
        <end position="292"/>
    </location>
</feature>
<keyword evidence="3" id="KW-1003">Cell membrane</keyword>
<evidence type="ECO:0000256" key="1">
    <source>
        <dbReference type="ARBA" id="ARBA00004651"/>
    </source>
</evidence>
<organism evidence="10 11">
    <name type="scientific">Streptacidiphilus fuscans</name>
    <dbReference type="NCBI Taxonomy" id="2789292"/>
    <lineage>
        <taxon>Bacteria</taxon>
        <taxon>Bacillati</taxon>
        <taxon>Actinomycetota</taxon>
        <taxon>Actinomycetes</taxon>
        <taxon>Kitasatosporales</taxon>
        <taxon>Streptomycetaceae</taxon>
        <taxon>Streptacidiphilus</taxon>
    </lineage>
</organism>
<dbReference type="Pfam" id="PF12911">
    <property type="entry name" value="OppC_N"/>
    <property type="match status" value="1"/>
</dbReference>
<comment type="caution">
    <text evidence="10">The sequence shown here is derived from an EMBL/GenBank/DDBJ whole genome shotgun (WGS) entry which is preliminary data.</text>
</comment>
<reference evidence="10" key="1">
    <citation type="submission" date="2020-11" db="EMBL/GenBank/DDBJ databases">
        <title>Isolation and identification of active actinomycetes.</title>
        <authorList>
            <person name="Yu B."/>
        </authorList>
    </citation>
    <scope>NUCLEOTIDE SEQUENCE</scope>
    <source>
        <strain evidence="10">NEAU-YB345</strain>
    </source>
</reference>
<keyword evidence="4 7" id="KW-0812">Transmembrane</keyword>
<gene>
    <name evidence="10" type="ORF">I2501_06390</name>
</gene>
<feature type="transmembrane region" description="Helical" evidence="7">
    <location>
        <begin position="41"/>
        <end position="63"/>
    </location>
</feature>
<dbReference type="PANTHER" id="PTHR43386">
    <property type="entry name" value="OLIGOPEPTIDE TRANSPORT SYSTEM PERMEASE PROTEIN APPC"/>
    <property type="match status" value="1"/>
</dbReference>
<feature type="transmembrane region" description="Helical" evidence="7">
    <location>
        <begin position="141"/>
        <end position="159"/>
    </location>
</feature>
<dbReference type="Gene3D" id="1.10.3720.10">
    <property type="entry name" value="MetI-like"/>
    <property type="match status" value="1"/>
</dbReference>
<evidence type="ECO:0000256" key="3">
    <source>
        <dbReference type="ARBA" id="ARBA00022475"/>
    </source>
</evidence>
<evidence type="ECO:0000256" key="7">
    <source>
        <dbReference type="RuleBase" id="RU363032"/>
    </source>
</evidence>
<dbReference type="Pfam" id="PF00528">
    <property type="entry name" value="BPD_transp_1"/>
    <property type="match status" value="1"/>
</dbReference>
<evidence type="ECO:0000256" key="6">
    <source>
        <dbReference type="ARBA" id="ARBA00023136"/>
    </source>
</evidence>
<evidence type="ECO:0000313" key="11">
    <source>
        <dbReference type="Proteomes" id="UP000657385"/>
    </source>
</evidence>
<dbReference type="Proteomes" id="UP000657385">
    <property type="component" value="Unassembled WGS sequence"/>
</dbReference>
<dbReference type="InterPro" id="IPR000515">
    <property type="entry name" value="MetI-like"/>
</dbReference>
<sequence>MTQTTTAPAAEPRTSDAGEIHADPSASGWKLTLREFLQNKLAVAGVLILIFFVLFAFLGPMIYHSDQTNTNLLSTDQGPGSGAPLGTDSRGFDILGRLMLGGQTSLEIGFFAALIATVIGTLWGAVAGLIGGIVDAVMMRVVDVLLAIPFLLVVLIVAHRYGSNTFNLSLILGVFSWLIPARLVRGETLTLRVRDFVSAARVMGGSRTRLIFRHLIPNAMGTVIVNITFQIADAILALAALGFLGFGIQYPNTDWGSQISDAQTALLNGYWWEVYPVGIALVLVVMAFNLIGDGLRDAVDVRLRKR</sequence>
<dbReference type="RefSeq" id="WP_196192820.1">
    <property type="nucleotide sequence ID" value="NZ_JADPRT010000002.1"/>
</dbReference>
<dbReference type="InterPro" id="IPR050366">
    <property type="entry name" value="BP-dependent_transpt_permease"/>
</dbReference>
<dbReference type="CDD" id="cd06261">
    <property type="entry name" value="TM_PBP2"/>
    <property type="match status" value="1"/>
</dbReference>
<proteinExistence type="inferred from homology"/>
<dbReference type="InterPro" id="IPR035906">
    <property type="entry name" value="MetI-like_sf"/>
</dbReference>
<accession>A0A931FAI0</accession>
<dbReference type="GO" id="GO:0055085">
    <property type="term" value="P:transmembrane transport"/>
    <property type="evidence" value="ECO:0007669"/>
    <property type="project" value="InterPro"/>
</dbReference>
<keyword evidence="5 7" id="KW-1133">Transmembrane helix</keyword>
<dbReference type="SUPFAM" id="SSF161098">
    <property type="entry name" value="MetI-like"/>
    <property type="match status" value="1"/>
</dbReference>
<keyword evidence="2 7" id="KW-0813">Transport</keyword>
<protein>
    <submittedName>
        <fullName evidence="10">ABC transporter permease</fullName>
    </submittedName>
</protein>
<evidence type="ECO:0000256" key="2">
    <source>
        <dbReference type="ARBA" id="ARBA00022448"/>
    </source>
</evidence>
<evidence type="ECO:0000256" key="8">
    <source>
        <dbReference type="SAM" id="MobiDB-lite"/>
    </source>
</evidence>
<dbReference type="PANTHER" id="PTHR43386:SF1">
    <property type="entry name" value="D,D-DIPEPTIDE TRANSPORT SYSTEM PERMEASE PROTEIN DDPC-RELATED"/>
    <property type="match status" value="1"/>
</dbReference>
<feature type="region of interest" description="Disordered" evidence="8">
    <location>
        <begin position="1"/>
        <end position="21"/>
    </location>
</feature>
<comment type="subcellular location">
    <subcellularLocation>
        <location evidence="1 7">Cell membrane</location>
        <topology evidence="1 7">Multi-pass membrane protein</topology>
    </subcellularLocation>
</comment>
<feature type="transmembrane region" description="Helical" evidence="7">
    <location>
        <begin position="108"/>
        <end position="134"/>
    </location>
</feature>
<dbReference type="InterPro" id="IPR025966">
    <property type="entry name" value="OppC_N"/>
</dbReference>
<name>A0A931FAI0_9ACTN</name>
<evidence type="ECO:0000256" key="5">
    <source>
        <dbReference type="ARBA" id="ARBA00022989"/>
    </source>
</evidence>
<dbReference type="GO" id="GO:0005886">
    <property type="term" value="C:plasma membrane"/>
    <property type="evidence" value="ECO:0007669"/>
    <property type="project" value="UniProtKB-SubCell"/>
</dbReference>
<feature type="transmembrane region" description="Helical" evidence="7">
    <location>
        <begin position="223"/>
        <end position="250"/>
    </location>
</feature>
<dbReference type="AlphaFoldDB" id="A0A931FAI0"/>
<evidence type="ECO:0000313" key="10">
    <source>
        <dbReference type="EMBL" id="MBF9067667.1"/>
    </source>
</evidence>
<evidence type="ECO:0000256" key="4">
    <source>
        <dbReference type="ARBA" id="ARBA00022692"/>
    </source>
</evidence>